<sequence>MKKFLSLVLALTMMMSLVTINAGAKEFTDDEELNYKEAVDVISEISVVDGYEDGSFKPQNTLTRGAAAKIICNLILGPTTAAELHADTAPYKDVPVSNTFSGYIAYCAKEKIISGYADGSFRPAGTLTGYAFMKMLLGALGYDATYEGYTGGNWSINVAKQAIGIGLNKGLVDEFNGVDFVTREEAALYAFNTLKATMVDYDQKITTNVNGVDVTISQGNAKPVTWTEGINEDGNIKDDNFVQFAEEFFPKLVRKDDNDKFMAPANTWVFDKSEIGTYERTDLIVETYTTKVTGKDAYDLLKSGVIKDNDLEVYLDGVVPTGSELFDKDDMVRSNTSKLGATGDGVLTKVYLDTDKDVITFVSINTWLAKATADYSESKEYAPLSVYTGIGTTKTYNVDVEDVANVTDVAKDTFYQVNISKKDNTNGEVVILKDVEVLEDSTVTKFSSSDEGKGTGKVTKLTTGGEEYKANVKAFYDKDVLNEYDQTLLTDNTYNVYVDANGYFIGVELFEGTKNYVFITGFDRNSSNLSVKTATAGAIFLDGTMKNIEVNVTDTDKNIDKATGHNAAYFKEWADTSWQTGRGDNGVYNLNQWYTYTENNGVYTLKPCVRMTATQYLPDAEHPVAGYGTDSKNDSIRTDNLSVVDDIMQPAGSNRVYGEDDTIFLTVDLDVVDTTNGVKKAITDVTGVYTGVQNVDIDINVEDSEAIGQRQVFTVYDSDYYVIGAVVIGEARGATANYAYIISGAKSEEKKDDTYYWEFDAVLAGEKQTLTAKSKYKSTISELVPGTVQELRFDGDYVASIKKVDKVYKDFTSDKIEDFDVYAMTEVNANSTPNTLMLQGRTLYVTANRRDVGLGLAAGAKAVTIQDENKETKVATNFSDVASAIAHLADAQPNTDGFQYDGKVFAVLNDNGTAEWVVFVNNVALQTGSNDNNQGGGSGALYNYNSMVTEWGQAYVSLTYNRPAYVPASTTVNYSFDVFADGVWIDSDTGALTGNAARWQGFAKPGAKIELRNVVLTPTAVSVKYVDENGAVVSLDSTGTNPTTLSTSGTPALKVALDDAIYEAGTYKYTVTGLTTDVAETSDTTLGSDVTVSNVAAKGNDYVTVKFTGLVKKAVTYGITLTDVNTAASKDLEDFGVNPTTYSTDKDAKLSVDAVATTGIVAGTPVDFTVKLGTAPADADAYRVVISKLGIDGYVDKNNLSITKRVVVNDNITIGVADVVVTPVELPAIQSVTWNESSITINFNKQVIVKTGAFTEATFNGSTSLDEAVKDASNGDKVYSITYTVANGTLAAGDTVTITNANVTGAQHGGVLKTASTTLTLASGGTATGY</sequence>
<proteinExistence type="predicted"/>
<feature type="chain" id="PRO_5032518481" description="SLH domain-containing protein" evidence="2">
    <location>
        <begin position="25"/>
        <end position="1330"/>
    </location>
</feature>
<evidence type="ECO:0000313" key="5">
    <source>
        <dbReference type="Proteomes" id="UP000679848"/>
    </source>
</evidence>
<dbReference type="EMBL" id="AP023420">
    <property type="protein sequence ID" value="BCK84408.1"/>
    <property type="molecule type" value="Genomic_DNA"/>
</dbReference>
<keyword evidence="1" id="KW-0677">Repeat</keyword>
<gene>
    <name evidence="4" type="ORF">MM59RIKEN_17270</name>
</gene>
<evidence type="ECO:0000256" key="2">
    <source>
        <dbReference type="SAM" id="SignalP"/>
    </source>
</evidence>
<feature type="signal peptide" evidence="2">
    <location>
        <begin position="1"/>
        <end position="24"/>
    </location>
</feature>
<dbReference type="Proteomes" id="UP000679848">
    <property type="component" value="Chromosome"/>
</dbReference>
<feature type="domain" description="SLH" evidence="3">
    <location>
        <begin position="22"/>
        <end position="85"/>
    </location>
</feature>
<dbReference type="KEGG" id="pfaa:MM59RIKEN_17270"/>
<protein>
    <recommendedName>
        <fullName evidence="3">SLH domain-containing protein</fullName>
    </recommendedName>
</protein>
<reference evidence="4" key="1">
    <citation type="submission" date="2020-09" db="EMBL/GenBank/DDBJ databases">
        <title>New species isolated from human feces.</title>
        <authorList>
            <person name="Kitahara M."/>
            <person name="Shigeno Y."/>
            <person name="Shime M."/>
            <person name="Matsumoto Y."/>
            <person name="Nakamura S."/>
            <person name="Motooka D."/>
            <person name="Fukuoka S."/>
            <person name="Nishikawa H."/>
            <person name="Benno Y."/>
        </authorList>
    </citation>
    <scope>NUCLEOTIDE SEQUENCE</scope>
    <source>
        <strain evidence="4">MM59</strain>
    </source>
</reference>
<name>A0A810Q809_9FIRM</name>
<dbReference type="RefSeq" id="WP_213543130.1">
    <property type="nucleotide sequence ID" value="NZ_AP023420.1"/>
</dbReference>
<keyword evidence="5" id="KW-1185">Reference proteome</keyword>
<dbReference type="PROSITE" id="PS51272">
    <property type="entry name" value="SLH"/>
    <property type="match status" value="2"/>
</dbReference>
<feature type="domain" description="SLH" evidence="3">
    <location>
        <begin position="87"/>
        <end position="150"/>
    </location>
</feature>
<dbReference type="Pfam" id="PF00395">
    <property type="entry name" value="SLH"/>
    <property type="match status" value="2"/>
</dbReference>
<dbReference type="InterPro" id="IPR001119">
    <property type="entry name" value="SLH_dom"/>
</dbReference>
<evidence type="ECO:0000313" key="4">
    <source>
        <dbReference type="EMBL" id="BCK84408.1"/>
    </source>
</evidence>
<evidence type="ECO:0000256" key="1">
    <source>
        <dbReference type="ARBA" id="ARBA00022737"/>
    </source>
</evidence>
<evidence type="ECO:0000259" key="3">
    <source>
        <dbReference type="PROSITE" id="PS51272"/>
    </source>
</evidence>
<keyword evidence="2" id="KW-0732">Signal</keyword>
<organism evidence="4 5">
    <name type="scientific">Pusillibacter faecalis</name>
    <dbReference type="NCBI Taxonomy" id="2714358"/>
    <lineage>
        <taxon>Bacteria</taxon>
        <taxon>Bacillati</taxon>
        <taxon>Bacillota</taxon>
        <taxon>Clostridia</taxon>
        <taxon>Eubacteriales</taxon>
        <taxon>Oscillospiraceae</taxon>
        <taxon>Pusillibacter</taxon>
    </lineage>
</organism>
<accession>A0A810Q809</accession>